<reference evidence="2 3" key="1">
    <citation type="submission" date="2024-08" db="EMBL/GenBank/DDBJ databases">
        <title>Gnathostoma spinigerum genome.</title>
        <authorList>
            <person name="Gonzalez-Bertolin B."/>
            <person name="Monzon S."/>
            <person name="Zaballos A."/>
            <person name="Jimenez P."/>
            <person name="Dekumyoy P."/>
            <person name="Varona S."/>
            <person name="Cuesta I."/>
            <person name="Sumanam S."/>
            <person name="Adisakwattana P."/>
            <person name="Gasser R.B."/>
            <person name="Hernandez-Gonzalez A."/>
            <person name="Young N.D."/>
            <person name="Perteguer M.J."/>
        </authorList>
    </citation>
    <scope>NUCLEOTIDE SEQUENCE [LARGE SCALE GENOMIC DNA]</scope>
    <source>
        <strain evidence="2">AL3</strain>
        <tissue evidence="2">Liver</tissue>
    </source>
</reference>
<keyword evidence="1" id="KW-0732">Signal</keyword>
<comment type="caution">
    <text evidence="2">The sequence shown here is derived from an EMBL/GenBank/DDBJ whole genome shotgun (WGS) entry which is preliminary data.</text>
</comment>
<dbReference type="Proteomes" id="UP001608902">
    <property type="component" value="Unassembled WGS sequence"/>
</dbReference>
<protein>
    <submittedName>
        <fullName evidence="2">Uncharacterized protein</fullName>
    </submittedName>
</protein>
<proteinExistence type="predicted"/>
<keyword evidence="3" id="KW-1185">Reference proteome</keyword>
<evidence type="ECO:0000256" key="1">
    <source>
        <dbReference type="SAM" id="SignalP"/>
    </source>
</evidence>
<organism evidence="2 3">
    <name type="scientific">Gnathostoma spinigerum</name>
    <dbReference type="NCBI Taxonomy" id="75299"/>
    <lineage>
        <taxon>Eukaryota</taxon>
        <taxon>Metazoa</taxon>
        <taxon>Ecdysozoa</taxon>
        <taxon>Nematoda</taxon>
        <taxon>Chromadorea</taxon>
        <taxon>Rhabditida</taxon>
        <taxon>Spirurina</taxon>
        <taxon>Gnathostomatomorpha</taxon>
        <taxon>Gnathostomatoidea</taxon>
        <taxon>Gnathostomatidae</taxon>
        <taxon>Gnathostoma</taxon>
    </lineage>
</organism>
<gene>
    <name evidence="2" type="ORF">AB6A40_008221</name>
</gene>
<dbReference type="AlphaFoldDB" id="A0ABD6EXU2"/>
<evidence type="ECO:0000313" key="2">
    <source>
        <dbReference type="EMBL" id="MFH4981512.1"/>
    </source>
</evidence>
<dbReference type="EMBL" id="JBGFUD010007358">
    <property type="protein sequence ID" value="MFH4981512.1"/>
    <property type="molecule type" value="Genomic_DNA"/>
</dbReference>
<accession>A0ABD6EXU2</accession>
<sequence>MFVKPRTFLVILMICFIVVGGTLATPIKLTSVHRNKRHAPNRNVDDSAEEHFRFRFRFNGNSNVEQMVQQPH</sequence>
<evidence type="ECO:0000313" key="3">
    <source>
        <dbReference type="Proteomes" id="UP001608902"/>
    </source>
</evidence>
<feature type="chain" id="PRO_5044816029" evidence="1">
    <location>
        <begin position="25"/>
        <end position="72"/>
    </location>
</feature>
<feature type="signal peptide" evidence="1">
    <location>
        <begin position="1"/>
        <end position="24"/>
    </location>
</feature>
<name>A0ABD6EXU2_9BILA</name>